<keyword evidence="3" id="KW-1185">Reference proteome</keyword>
<reference evidence="2 3" key="1">
    <citation type="submission" date="2014-04" db="EMBL/GenBank/DDBJ databases">
        <authorList>
            <consortium name="DOE Joint Genome Institute"/>
            <person name="Kuo A."/>
            <person name="Ruytinx J."/>
            <person name="Rineau F."/>
            <person name="Colpaert J."/>
            <person name="Kohler A."/>
            <person name="Nagy L.G."/>
            <person name="Floudas D."/>
            <person name="Copeland A."/>
            <person name="Barry K.W."/>
            <person name="Cichocki N."/>
            <person name="Veneault-Fourrey C."/>
            <person name="LaButti K."/>
            <person name="Lindquist E.A."/>
            <person name="Lipzen A."/>
            <person name="Lundell T."/>
            <person name="Morin E."/>
            <person name="Murat C."/>
            <person name="Sun H."/>
            <person name="Tunlid A."/>
            <person name="Henrissat B."/>
            <person name="Grigoriev I.V."/>
            <person name="Hibbett D.S."/>
            <person name="Martin F."/>
            <person name="Nordberg H.P."/>
            <person name="Cantor M.N."/>
            <person name="Hua S.X."/>
        </authorList>
    </citation>
    <scope>NUCLEOTIDE SEQUENCE [LARGE SCALE GENOMIC DNA]</scope>
    <source>
        <strain evidence="2 3">UH-Slu-Lm8-n1</strain>
    </source>
</reference>
<dbReference type="AlphaFoldDB" id="A0A0D0A3G6"/>
<organism evidence="2 3">
    <name type="scientific">Suillus luteus UH-Slu-Lm8-n1</name>
    <dbReference type="NCBI Taxonomy" id="930992"/>
    <lineage>
        <taxon>Eukaryota</taxon>
        <taxon>Fungi</taxon>
        <taxon>Dikarya</taxon>
        <taxon>Basidiomycota</taxon>
        <taxon>Agaricomycotina</taxon>
        <taxon>Agaricomycetes</taxon>
        <taxon>Agaricomycetidae</taxon>
        <taxon>Boletales</taxon>
        <taxon>Suillineae</taxon>
        <taxon>Suillaceae</taxon>
        <taxon>Suillus</taxon>
    </lineage>
</organism>
<dbReference type="InParanoid" id="A0A0D0A3G6"/>
<proteinExistence type="predicted"/>
<dbReference type="HOGENOM" id="CLU_3033978_0_0_1"/>
<evidence type="ECO:0000313" key="2">
    <source>
        <dbReference type="EMBL" id="KIK44500.1"/>
    </source>
</evidence>
<dbReference type="EMBL" id="KN835189">
    <property type="protein sequence ID" value="KIK44500.1"/>
    <property type="molecule type" value="Genomic_DNA"/>
</dbReference>
<evidence type="ECO:0000313" key="3">
    <source>
        <dbReference type="Proteomes" id="UP000054485"/>
    </source>
</evidence>
<gene>
    <name evidence="2" type="ORF">CY34DRAFT_802593</name>
</gene>
<name>A0A0D0A3G6_9AGAM</name>
<reference evidence="3" key="2">
    <citation type="submission" date="2015-01" db="EMBL/GenBank/DDBJ databases">
        <title>Evolutionary Origins and Diversification of the Mycorrhizal Mutualists.</title>
        <authorList>
            <consortium name="DOE Joint Genome Institute"/>
            <consortium name="Mycorrhizal Genomics Consortium"/>
            <person name="Kohler A."/>
            <person name="Kuo A."/>
            <person name="Nagy L.G."/>
            <person name="Floudas D."/>
            <person name="Copeland A."/>
            <person name="Barry K.W."/>
            <person name="Cichocki N."/>
            <person name="Veneault-Fourrey C."/>
            <person name="LaButti K."/>
            <person name="Lindquist E.A."/>
            <person name="Lipzen A."/>
            <person name="Lundell T."/>
            <person name="Morin E."/>
            <person name="Murat C."/>
            <person name="Riley R."/>
            <person name="Ohm R."/>
            <person name="Sun H."/>
            <person name="Tunlid A."/>
            <person name="Henrissat B."/>
            <person name="Grigoriev I.V."/>
            <person name="Hibbett D.S."/>
            <person name="Martin F."/>
        </authorList>
    </citation>
    <scope>NUCLEOTIDE SEQUENCE [LARGE SCALE GENOMIC DNA]</scope>
    <source>
        <strain evidence="3">UH-Slu-Lm8-n1</strain>
    </source>
</reference>
<sequence length="55" mass="6235">MGRIPILFWQIGGLKKHRKGSFVAPAKAREVTFPDSNTSYRSLSESPKYNHSTEL</sequence>
<accession>A0A0D0A3G6</accession>
<feature type="region of interest" description="Disordered" evidence="1">
    <location>
        <begin position="36"/>
        <end position="55"/>
    </location>
</feature>
<protein>
    <submittedName>
        <fullName evidence="2">Uncharacterized protein</fullName>
    </submittedName>
</protein>
<dbReference type="Proteomes" id="UP000054485">
    <property type="component" value="Unassembled WGS sequence"/>
</dbReference>
<evidence type="ECO:0000256" key="1">
    <source>
        <dbReference type="SAM" id="MobiDB-lite"/>
    </source>
</evidence>